<name>A0A835RJR7_VANPL</name>
<dbReference type="AlphaFoldDB" id="A0A835RJR7"/>
<comment type="caution">
    <text evidence="2">The sequence shown here is derived from an EMBL/GenBank/DDBJ whole genome shotgun (WGS) entry which is preliminary data.</text>
</comment>
<evidence type="ECO:0000256" key="1">
    <source>
        <dbReference type="SAM" id="MobiDB-lite"/>
    </source>
</evidence>
<evidence type="ECO:0000313" key="2">
    <source>
        <dbReference type="EMBL" id="KAG0489495.1"/>
    </source>
</evidence>
<dbReference type="EMBL" id="JADCNM010000003">
    <property type="protein sequence ID" value="KAG0489495.1"/>
    <property type="molecule type" value="Genomic_DNA"/>
</dbReference>
<protein>
    <submittedName>
        <fullName evidence="2">Uncharacterized protein</fullName>
    </submittedName>
</protein>
<proteinExistence type="predicted"/>
<feature type="region of interest" description="Disordered" evidence="1">
    <location>
        <begin position="1"/>
        <end position="155"/>
    </location>
</feature>
<feature type="compositionally biased region" description="Low complexity" evidence="1">
    <location>
        <begin position="145"/>
        <end position="155"/>
    </location>
</feature>
<dbReference type="Proteomes" id="UP000639772">
    <property type="component" value="Chromosome 3"/>
</dbReference>
<reference evidence="2 3" key="1">
    <citation type="journal article" date="2020" name="Nat. Food">
        <title>A phased Vanilla planifolia genome enables genetic improvement of flavour and production.</title>
        <authorList>
            <person name="Hasing T."/>
            <person name="Tang H."/>
            <person name="Brym M."/>
            <person name="Khazi F."/>
            <person name="Huang T."/>
            <person name="Chambers A.H."/>
        </authorList>
    </citation>
    <scope>NUCLEOTIDE SEQUENCE [LARGE SCALE GENOMIC DNA]</scope>
    <source>
        <tissue evidence="2">Leaf</tissue>
    </source>
</reference>
<accession>A0A835RJR7</accession>
<organism evidence="2 3">
    <name type="scientific">Vanilla planifolia</name>
    <name type="common">Vanilla</name>
    <dbReference type="NCBI Taxonomy" id="51239"/>
    <lineage>
        <taxon>Eukaryota</taxon>
        <taxon>Viridiplantae</taxon>
        <taxon>Streptophyta</taxon>
        <taxon>Embryophyta</taxon>
        <taxon>Tracheophyta</taxon>
        <taxon>Spermatophyta</taxon>
        <taxon>Magnoliopsida</taxon>
        <taxon>Liliopsida</taxon>
        <taxon>Asparagales</taxon>
        <taxon>Orchidaceae</taxon>
        <taxon>Vanilloideae</taxon>
        <taxon>Vanilleae</taxon>
        <taxon>Vanilla</taxon>
    </lineage>
</organism>
<evidence type="ECO:0000313" key="3">
    <source>
        <dbReference type="Proteomes" id="UP000639772"/>
    </source>
</evidence>
<feature type="compositionally biased region" description="Basic and acidic residues" evidence="1">
    <location>
        <begin position="41"/>
        <end position="70"/>
    </location>
</feature>
<sequence>MDAPLLPHGSPTAVETLRTPPPTISFRYPHTLLPAAPPPSRSKEELRRPTASSREHLSSECCRELEEATERGVASQEGGGVEASADGASAGGREGLPEEGEDGGDRGEGEGAQGGADRGTRKDRCRVQGAALVLRGTRMLRSRNLRSSGRRSMPG</sequence>
<gene>
    <name evidence="2" type="ORF">HPP92_006358</name>
</gene>